<feature type="compositionally biased region" description="Basic and acidic residues" evidence="16">
    <location>
        <begin position="1751"/>
        <end position="1762"/>
    </location>
</feature>
<feature type="transmembrane region" description="Helical" evidence="17">
    <location>
        <begin position="20"/>
        <end position="37"/>
    </location>
</feature>
<comment type="caution">
    <text evidence="20">The sequence shown here is derived from an EMBL/GenBank/DDBJ whole genome shotgun (WGS) entry which is preliminary data.</text>
</comment>
<feature type="domain" description="Helicase C-terminal" evidence="19">
    <location>
        <begin position="876"/>
        <end position="1040"/>
    </location>
</feature>
<dbReference type="FunFam" id="3.40.50.300:FF:000950">
    <property type="entry name" value="probable ATP-dependent DNA helicase HFM1"/>
    <property type="match status" value="1"/>
</dbReference>
<dbReference type="InterPro" id="IPR052247">
    <property type="entry name" value="Meiotic_Crossover_Helicase"/>
</dbReference>
<feature type="region of interest" description="Disordered" evidence="16">
    <location>
        <begin position="428"/>
        <end position="480"/>
    </location>
</feature>
<dbReference type="EC" id="5.6.2.4" evidence="14"/>
<dbReference type="InterPro" id="IPR011545">
    <property type="entry name" value="DEAD/DEAH_box_helicase_dom"/>
</dbReference>
<feature type="region of interest" description="Disordered" evidence="16">
    <location>
        <begin position="1454"/>
        <end position="1478"/>
    </location>
</feature>
<dbReference type="Pfam" id="PF04142">
    <property type="entry name" value="Nuc_sug_transp"/>
    <property type="match status" value="1"/>
</dbReference>
<feature type="domain" description="Helicase ATP-binding" evidence="18">
    <location>
        <begin position="662"/>
        <end position="836"/>
    </location>
</feature>
<dbReference type="InterPro" id="IPR004179">
    <property type="entry name" value="Sec63-dom"/>
</dbReference>
<feature type="transmembrane region" description="Helical" evidence="17">
    <location>
        <begin position="304"/>
        <end position="328"/>
    </location>
</feature>
<dbReference type="FunFam" id="1.10.3380.10:FF:000012">
    <property type="entry name" value="DEAD/DEAH box DNA helicase"/>
    <property type="match status" value="1"/>
</dbReference>
<dbReference type="Gene3D" id="1.10.3380.10">
    <property type="entry name" value="Sec63 N-terminal domain-like domain"/>
    <property type="match status" value="1"/>
</dbReference>
<dbReference type="InterPro" id="IPR007271">
    <property type="entry name" value="Nuc_sug_transpt"/>
</dbReference>
<feature type="compositionally biased region" description="Basic and acidic residues" evidence="16">
    <location>
        <begin position="458"/>
        <end position="468"/>
    </location>
</feature>
<keyword evidence="5" id="KW-0378">Hydrolase</keyword>
<feature type="region of interest" description="Disordered" evidence="16">
    <location>
        <begin position="506"/>
        <end position="527"/>
    </location>
</feature>
<dbReference type="GO" id="GO:0043138">
    <property type="term" value="F:3'-5' DNA helicase activity"/>
    <property type="evidence" value="ECO:0007669"/>
    <property type="project" value="UniProtKB-EC"/>
</dbReference>
<name>A0A8H6PJ65_9EURO</name>
<dbReference type="SUPFAM" id="SSF46785">
    <property type="entry name" value="Winged helix' DNA-binding domain"/>
    <property type="match status" value="1"/>
</dbReference>
<evidence type="ECO:0000313" key="20">
    <source>
        <dbReference type="EMBL" id="KAF7155148.1"/>
    </source>
</evidence>
<dbReference type="FunFam" id="1.10.10.10:FF:000012">
    <property type="entry name" value="U5 small nuclear ribonucleoprotein helicase"/>
    <property type="match status" value="1"/>
</dbReference>
<evidence type="ECO:0000256" key="7">
    <source>
        <dbReference type="ARBA" id="ARBA00022824"/>
    </source>
</evidence>
<keyword evidence="7" id="KW-0256">Endoplasmic reticulum</keyword>
<dbReference type="PROSITE" id="PS51192">
    <property type="entry name" value="HELICASE_ATP_BIND_1"/>
    <property type="match status" value="1"/>
</dbReference>
<feature type="region of interest" description="Disordered" evidence="16">
    <location>
        <begin position="1746"/>
        <end position="1809"/>
    </location>
</feature>
<dbReference type="Pfam" id="PF00271">
    <property type="entry name" value="Helicase_C"/>
    <property type="match status" value="1"/>
</dbReference>
<dbReference type="CDD" id="cd18795">
    <property type="entry name" value="SF2_C_Ski2"/>
    <property type="match status" value="1"/>
</dbReference>
<protein>
    <recommendedName>
        <fullName evidence="14">DNA 3'-5' helicase</fullName>
        <ecNumber evidence="14">5.6.2.4</ecNumber>
    </recommendedName>
</protein>
<keyword evidence="11" id="KW-0413">Isomerase</keyword>
<dbReference type="InterPro" id="IPR014001">
    <property type="entry name" value="Helicase_ATP-bd"/>
</dbReference>
<evidence type="ECO:0000256" key="15">
    <source>
        <dbReference type="ARBA" id="ARBA00048988"/>
    </source>
</evidence>
<dbReference type="SMART" id="SM00487">
    <property type="entry name" value="DEXDc"/>
    <property type="match status" value="1"/>
</dbReference>
<dbReference type="GO" id="GO:0005524">
    <property type="term" value="F:ATP binding"/>
    <property type="evidence" value="ECO:0007669"/>
    <property type="project" value="UniProtKB-KW"/>
</dbReference>
<comment type="subcellular location">
    <subcellularLocation>
        <location evidence="1">Endoplasmic reticulum membrane</location>
        <topology evidence="1">Multi-pass membrane protein</topology>
    </subcellularLocation>
</comment>
<gene>
    <name evidence="20" type="ORF">CNMCM5623_006575</name>
</gene>
<evidence type="ECO:0000256" key="3">
    <source>
        <dbReference type="ARBA" id="ARBA00022692"/>
    </source>
</evidence>
<dbReference type="InterPro" id="IPR027417">
    <property type="entry name" value="P-loop_NTPase"/>
</dbReference>
<feature type="transmembrane region" description="Helical" evidence="17">
    <location>
        <begin position="272"/>
        <end position="288"/>
    </location>
</feature>
<evidence type="ECO:0000256" key="11">
    <source>
        <dbReference type="ARBA" id="ARBA00023235"/>
    </source>
</evidence>
<feature type="region of interest" description="Disordered" evidence="16">
    <location>
        <begin position="544"/>
        <end position="610"/>
    </location>
</feature>
<dbReference type="NCBIfam" id="TIGR00803">
    <property type="entry name" value="nst"/>
    <property type="match status" value="1"/>
</dbReference>
<dbReference type="GO" id="GO:0051321">
    <property type="term" value="P:meiotic cell cycle"/>
    <property type="evidence" value="ECO:0007669"/>
    <property type="project" value="UniProtKB-KW"/>
</dbReference>
<dbReference type="Pfam" id="PF23445">
    <property type="entry name" value="WHD_SNRNP200"/>
    <property type="match status" value="1"/>
</dbReference>
<feature type="transmembrane region" description="Helical" evidence="17">
    <location>
        <begin position="49"/>
        <end position="72"/>
    </location>
</feature>
<accession>A0A8H6PJ65</accession>
<keyword evidence="6" id="KW-0347">Helicase</keyword>
<evidence type="ECO:0000259" key="18">
    <source>
        <dbReference type="PROSITE" id="PS51192"/>
    </source>
</evidence>
<dbReference type="SUPFAM" id="SSF52540">
    <property type="entry name" value="P-loop containing nucleoside triphosphate hydrolases"/>
    <property type="match status" value="2"/>
</dbReference>
<keyword evidence="8" id="KW-0067">ATP-binding</keyword>
<dbReference type="Gene3D" id="3.40.50.300">
    <property type="entry name" value="P-loop containing nucleotide triphosphate hydrolases"/>
    <property type="match status" value="2"/>
</dbReference>
<dbReference type="InterPro" id="IPR037185">
    <property type="entry name" value="EmrE-like"/>
</dbReference>
<proteinExistence type="inferred from homology"/>
<evidence type="ECO:0000256" key="5">
    <source>
        <dbReference type="ARBA" id="ARBA00022801"/>
    </source>
</evidence>
<dbReference type="SMART" id="SM00490">
    <property type="entry name" value="HELICc"/>
    <property type="match status" value="1"/>
</dbReference>
<comment type="catalytic activity">
    <reaction evidence="13">
        <text>Couples ATP hydrolysis with the unwinding of duplex DNA by translocating in the 3'-5' direction.</text>
        <dbReference type="EC" id="5.6.2.4"/>
    </reaction>
</comment>
<evidence type="ECO:0000256" key="6">
    <source>
        <dbReference type="ARBA" id="ARBA00022806"/>
    </source>
</evidence>
<evidence type="ECO:0000256" key="16">
    <source>
        <dbReference type="SAM" id="MobiDB-lite"/>
    </source>
</evidence>
<feature type="compositionally biased region" description="Basic and acidic residues" evidence="16">
    <location>
        <begin position="1782"/>
        <end position="1801"/>
    </location>
</feature>
<dbReference type="InterPro" id="IPR001650">
    <property type="entry name" value="Helicase_C-like"/>
</dbReference>
<keyword evidence="9 17" id="KW-1133">Transmembrane helix</keyword>
<dbReference type="PANTHER" id="PTHR47835">
    <property type="entry name" value="HFM1, ATP DEPENDENT DNA HELICASE HOMOLOG"/>
    <property type="match status" value="1"/>
</dbReference>
<dbReference type="Pfam" id="PF00270">
    <property type="entry name" value="DEAD"/>
    <property type="match status" value="1"/>
</dbReference>
<evidence type="ECO:0000259" key="19">
    <source>
        <dbReference type="PROSITE" id="PS51194"/>
    </source>
</evidence>
<feature type="region of interest" description="Disordered" evidence="16">
    <location>
        <begin position="1495"/>
        <end position="1534"/>
    </location>
</feature>
<feature type="transmembrane region" description="Helical" evidence="17">
    <location>
        <begin position="340"/>
        <end position="373"/>
    </location>
</feature>
<dbReference type="GO" id="GO:0000139">
    <property type="term" value="C:Golgi membrane"/>
    <property type="evidence" value="ECO:0007669"/>
    <property type="project" value="InterPro"/>
</dbReference>
<sequence length="1853" mass="205512">MGEHTRGQSSGPGGVLRRASWILLTVQYTAFVLLLHYSRVMPPTGGKRYLTSTAVFLNEVTKLAISLTVALYEVSKSAPASMPATSLLSSLTSAVFSGDSWKLAIPASLYTLANSLQYIALSNLQAASFQVTYQLKLLVGSIFGLVLLKRSIPLRKWGFLILLLVGVYLVQMPGGTADEISLEHEGMHHSFPRSFEEWKAVTGKRANLHKRSATYEGIEEDLLTAMPRLNSTVGLLATIGACIASGLAGVYFEKVLKDSVKATSLWVRNVQLAVYSLFPALFIGVIFLDGEKLAANGFFEGYNWVVWSTIVVQAIGGIATSFCISHAYKDARNVATAISIVLSTLGSVWLFGFELTGNFILGTFAVLVATFLYEDSSLDSGPTKPHGIRPPPIRIERFEKEAKSDETSPVAGPQDEFSIKLPSTPFLSQAGLSTSRPTSPGVARIGSSRTANGGYFDKQSRDEPRGYESENVDPYSQPVAPDLQSFRSDDHQLDAFDLELLAQSGESNRNPLRQPANLNYPSVQPTNDGAKQVSRFFQTGSHITPLRNLDSSSSDLGLGSPSSPLSRLQLGKTIVTRREREYEAKGPSRQYHEDQLSHEEGSSLHGSSTLSISTAQCQKSPFENIPMSVRGIVLVSVHELPDSYRSIFHFPIFNAVQSKCFQRVYKTDDNIVLAAPTGSGKTVIMELAICRLLSALKDERFKVVYQAPTKSLCSERFRDWNRKFMFLGLQCAELTGDTDHTQLRSVQNSQIIVTTPEKWDSMTRKWKDHARLMQLVKLFLIDEVHILKEARGATLEAVVSRMKTFGSNVRFVALSATVPNSEDIASWLGKDATNQHVPAHREHFGEDFRPVKLQKFVYGYQSHSNDFAFDKLCSSKLPDILELARLWSMTNPPARLWKASGKHLEAHNADLRTTLMAGVAFHHAGLDPADRHTVESGYLQGHIAVICCTSTLAVGVNLPCHLVIIKGTVGWQDGGCKEYSDLEMMQMLGRAGRPQFDDSAIAVIMTRKERVQHYEKLVSGSETLESCLHLNLIDHLNAEIGLGTVTDVDSAVRWLAGTFLFVRLRRNPKHYQLKEGATKDDEDEMLRQICEKDVKLLQETGLVASERLKSTPFGDAMARYYVRFDTMKTLLALKRHATVSQVLSAIAEADEFREIRLKAGEKSLYKELNRANGIRFPVKVDIALPSHKILLLIQSELGGVEYPDGEQYQKHKFAFQQDKNFVFSHINRLIRCVIDCQISLEDSITARNALQLARSFGAKVWDNCPLQMKQIDQVGIVAVRKLAAAGITSIDALEATEPHRIDMIMSRNPPFGMKLLARVADFPKLRVNVKLVGKEIKPGKPVKIRFKAEIAFMNEKTPTFFQRRPVYVCFLAETSDGHLVDFRRISANKLQQSQEIPLDAELKSPGLHITCYAMCDDIAGTLRSAELKPELPNALFPSRPRESQTLESMQLPRMNVPSRDTDDTPINANNGGAEDSIDNDDWLFDDLLETDEASSWAAVNQSTGTSRSRIEEKGSKECNSVNSITESEKEPSRLDNGRYACNHRCKDKTTCKHLCCREGLEKPHKTARKQSANGNQPKSGLNQLTLSASIPRTKAGRTPAIEARDKSSGKTQIKDVESTGVDSDITDVGNMFHLNSTNHVSKPQCSSSDYGDDSFDDLPSPSKLLMGRSAGTATQATGKTETFASKCDDITEADDNWTDVDDLFTYTVQPSSTDSSEHVKIHTAIMGKQDQTLVPPDISTLEQTVVSNENDIPRASETDVDKALGPSRISDEHRGRKRNVSWRREEVDSDERREKRTKHDGPCQISRSQVETTIEKETNGGVRGSANLPEVPEDWDDIDPALLHEFKDIVNFF</sequence>
<evidence type="ECO:0000256" key="2">
    <source>
        <dbReference type="ARBA" id="ARBA00010140"/>
    </source>
</evidence>
<dbReference type="GO" id="GO:0015165">
    <property type="term" value="F:pyrimidine nucleotide-sugar transmembrane transporter activity"/>
    <property type="evidence" value="ECO:0007669"/>
    <property type="project" value="InterPro"/>
</dbReference>
<dbReference type="SUPFAM" id="SSF158702">
    <property type="entry name" value="Sec63 N-terminal domain-like"/>
    <property type="match status" value="1"/>
</dbReference>
<dbReference type="Pfam" id="PF02889">
    <property type="entry name" value="Sec63"/>
    <property type="match status" value="1"/>
</dbReference>
<evidence type="ECO:0000313" key="21">
    <source>
        <dbReference type="Proteomes" id="UP000654922"/>
    </source>
</evidence>
<feature type="compositionally biased region" description="Polar residues" evidence="16">
    <location>
        <begin position="1569"/>
        <end position="1590"/>
    </location>
</feature>
<evidence type="ECO:0000256" key="1">
    <source>
        <dbReference type="ARBA" id="ARBA00004477"/>
    </source>
</evidence>
<feature type="compositionally biased region" description="Low complexity" evidence="16">
    <location>
        <begin position="549"/>
        <end position="566"/>
    </location>
</feature>
<reference evidence="20" key="1">
    <citation type="submission" date="2020-06" db="EMBL/GenBank/DDBJ databases">
        <title>Draft genome sequences of strains closely related to Aspergillus parafelis and Aspergillus hiratsukae.</title>
        <authorList>
            <person name="Dos Santos R.A.C."/>
            <person name="Rivero-Menendez O."/>
            <person name="Steenwyk J.L."/>
            <person name="Mead M.E."/>
            <person name="Goldman G.H."/>
            <person name="Alastruey-Izquierdo A."/>
            <person name="Rokas A."/>
        </authorList>
    </citation>
    <scope>NUCLEOTIDE SEQUENCE</scope>
    <source>
        <strain evidence="20">CNM-CM5623</strain>
    </source>
</reference>
<feature type="transmembrane region" description="Helical" evidence="17">
    <location>
        <begin position="233"/>
        <end position="252"/>
    </location>
</feature>
<keyword evidence="12" id="KW-0469">Meiosis</keyword>
<evidence type="ECO:0000256" key="13">
    <source>
        <dbReference type="ARBA" id="ARBA00034617"/>
    </source>
</evidence>
<dbReference type="InterPro" id="IPR036390">
    <property type="entry name" value="WH_DNA-bd_sf"/>
</dbReference>
<dbReference type="EMBL" id="JACBAE010001403">
    <property type="protein sequence ID" value="KAF7155148.1"/>
    <property type="molecule type" value="Genomic_DNA"/>
</dbReference>
<feature type="transmembrane region" description="Helical" evidence="17">
    <location>
        <begin position="131"/>
        <end position="148"/>
    </location>
</feature>
<organism evidence="20 21">
    <name type="scientific">Aspergillus felis</name>
    <dbReference type="NCBI Taxonomy" id="1287682"/>
    <lineage>
        <taxon>Eukaryota</taxon>
        <taxon>Fungi</taxon>
        <taxon>Dikarya</taxon>
        <taxon>Ascomycota</taxon>
        <taxon>Pezizomycotina</taxon>
        <taxon>Eurotiomycetes</taxon>
        <taxon>Eurotiomycetidae</taxon>
        <taxon>Eurotiales</taxon>
        <taxon>Aspergillaceae</taxon>
        <taxon>Aspergillus</taxon>
        <taxon>Aspergillus subgen. Fumigati</taxon>
    </lineage>
</organism>
<feature type="compositionally biased region" description="Polar residues" evidence="16">
    <location>
        <begin position="428"/>
        <end position="438"/>
    </location>
</feature>
<keyword evidence="3 17" id="KW-0812">Transmembrane</keyword>
<dbReference type="PANTHER" id="PTHR47835:SF3">
    <property type="entry name" value="HELICASE FOR MEIOSIS 1"/>
    <property type="match status" value="1"/>
</dbReference>
<evidence type="ECO:0000256" key="8">
    <source>
        <dbReference type="ARBA" id="ARBA00022840"/>
    </source>
</evidence>
<dbReference type="SUPFAM" id="SSF103481">
    <property type="entry name" value="Multidrug resistance efflux transporter EmrE"/>
    <property type="match status" value="1"/>
</dbReference>
<dbReference type="InterPro" id="IPR036388">
    <property type="entry name" value="WH-like_DNA-bd_sf"/>
</dbReference>
<feature type="region of interest" description="Disordered" evidence="16">
    <location>
        <begin position="1562"/>
        <end position="1613"/>
    </location>
</feature>
<dbReference type="PROSITE" id="PS51194">
    <property type="entry name" value="HELICASE_CTER"/>
    <property type="match status" value="1"/>
</dbReference>
<feature type="compositionally biased region" description="Basic and acidic residues" evidence="16">
    <location>
        <begin position="576"/>
        <end position="602"/>
    </location>
</feature>
<keyword evidence="4" id="KW-0547">Nucleotide-binding</keyword>
<dbReference type="GO" id="GO:0016787">
    <property type="term" value="F:hydrolase activity"/>
    <property type="evidence" value="ECO:0007669"/>
    <property type="project" value="UniProtKB-KW"/>
</dbReference>
<comment type="similarity">
    <text evidence="2">Belongs to the helicase family. SKI2 subfamily.</text>
</comment>
<dbReference type="Proteomes" id="UP000654922">
    <property type="component" value="Unassembled WGS sequence"/>
</dbReference>
<dbReference type="SMART" id="SM00973">
    <property type="entry name" value="Sec63"/>
    <property type="match status" value="1"/>
</dbReference>
<comment type="catalytic activity">
    <reaction evidence="15">
        <text>ATP + H2O = ADP + phosphate + H(+)</text>
        <dbReference type="Rhea" id="RHEA:13065"/>
        <dbReference type="ChEBI" id="CHEBI:15377"/>
        <dbReference type="ChEBI" id="CHEBI:15378"/>
        <dbReference type="ChEBI" id="CHEBI:30616"/>
        <dbReference type="ChEBI" id="CHEBI:43474"/>
        <dbReference type="ChEBI" id="CHEBI:456216"/>
        <dbReference type="EC" id="5.6.2.4"/>
    </reaction>
</comment>
<evidence type="ECO:0000256" key="4">
    <source>
        <dbReference type="ARBA" id="ARBA00022741"/>
    </source>
</evidence>
<evidence type="ECO:0000256" key="17">
    <source>
        <dbReference type="SAM" id="Phobius"/>
    </source>
</evidence>
<dbReference type="OrthoDB" id="5575at2759"/>
<keyword evidence="10 17" id="KW-0472">Membrane</keyword>
<evidence type="ECO:0000256" key="10">
    <source>
        <dbReference type="ARBA" id="ARBA00023136"/>
    </source>
</evidence>
<feature type="compositionally biased region" description="Basic and acidic residues" evidence="16">
    <location>
        <begin position="1602"/>
        <end position="1613"/>
    </location>
</feature>
<feature type="transmembrane region" description="Helical" evidence="17">
    <location>
        <begin position="157"/>
        <end position="174"/>
    </location>
</feature>
<evidence type="ECO:0000256" key="14">
    <source>
        <dbReference type="ARBA" id="ARBA00034808"/>
    </source>
</evidence>
<feature type="compositionally biased region" description="Polar residues" evidence="16">
    <location>
        <begin position="1497"/>
        <end position="1507"/>
    </location>
</feature>
<dbReference type="InterPro" id="IPR057842">
    <property type="entry name" value="WH_MER3"/>
</dbReference>
<evidence type="ECO:0000256" key="12">
    <source>
        <dbReference type="ARBA" id="ARBA00023254"/>
    </source>
</evidence>
<evidence type="ECO:0000256" key="9">
    <source>
        <dbReference type="ARBA" id="ARBA00022989"/>
    </source>
</evidence>
<dbReference type="GO" id="GO:0003676">
    <property type="term" value="F:nucleic acid binding"/>
    <property type="evidence" value="ECO:0007669"/>
    <property type="project" value="InterPro"/>
</dbReference>
<dbReference type="Gene3D" id="1.10.10.10">
    <property type="entry name" value="Winged helix-like DNA-binding domain superfamily/Winged helix DNA-binding domain"/>
    <property type="match status" value="1"/>
</dbReference>